<evidence type="ECO:0000256" key="2">
    <source>
        <dbReference type="ARBA" id="ARBA00022448"/>
    </source>
</evidence>
<sequence length="261" mass="29934">MPFLKRIHYLASDEAADFPFTLPFLNSLHEREISSSVLFLVGENGSGKSSLLESVAIASKRISVGDSSLEQDPTLSEIRPLAKCLRLGWSRRTGKGFFLRAEDFFNFIRRNKEMESTFEGYIEHFKDDARVRGYMESNKHAINSRYGRDLNDFSHGEGFLEFAKSRIHPGGLYLLDEPEAALSPQRQLAFALFIYEMAEQGCQFIIASHSPIILSVPDAEIWKFDESGLETCRYEELEHVSFTRNFLSSPARYWNRLQQEP</sequence>
<dbReference type="PANTHER" id="PTHR42771:SF2">
    <property type="entry name" value="IRON(3+)-HYDROXAMATE IMPORT ATP-BINDING PROTEIN FHUC"/>
    <property type="match status" value="1"/>
</dbReference>
<dbReference type="RefSeq" id="WP_185659313.1">
    <property type="nucleotide sequence ID" value="NZ_CAWPOO010000006.1"/>
</dbReference>
<evidence type="ECO:0000313" key="10">
    <source>
        <dbReference type="Proteomes" id="UP000526501"/>
    </source>
</evidence>
<keyword evidence="2" id="KW-0813">Transport</keyword>
<evidence type="ECO:0000259" key="8">
    <source>
        <dbReference type="SMART" id="SM00382"/>
    </source>
</evidence>
<dbReference type="GO" id="GO:0016887">
    <property type="term" value="F:ATP hydrolysis activity"/>
    <property type="evidence" value="ECO:0007669"/>
    <property type="project" value="InterPro"/>
</dbReference>
<reference evidence="9 10" key="1">
    <citation type="submission" date="2020-07" db="EMBL/GenBank/DDBJ databases">
        <authorList>
            <person name="Feng X."/>
        </authorList>
    </citation>
    <scope>NUCLEOTIDE SEQUENCE [LARGE SCALE GENOMIC DNA]</scope>
    <source>
        <strain evidence="9 10">JCM23202</strain>
    </source>
</reference>
<evidence type="ECO:0000256" key="7">
    <source>
        <dbReference type="ARBA" id="ARBA00023136"/>
    </source>
</evidence>
<evidence type="ECO:0000256" key="6">
    <source>
        <dbReference type="ARBA" id="ARBA00023065"/>
    </source>
</evidence>
<accession>A0A7X1E773</accession>
<keyword evidence="4" id="KW-0410">Iron transport</keyword>
<evidence type="ECO:0000256" key="1">
    <source>
        <dbReference type="ARBA" id="ARBA00004202"/>
    </source>
</evidence>
<evidence type="ECO:0000256" key="3">
    <source>
        <dbReference type="ARBA" id="ARBA00022475"/>
    </source>
</evidence>
<gene>
    <name evidence="9" type="ORF">H5P27_05205</name>
</gene>
<dbReference type="Pfam" id="PF13304">
    <property type="entry name" value="AAA_21"/>
    <property type="match status" value="1"/>
</dbReference>
<dbReference type="GO" id="GO:0006826">
    <property type="term" value="P:iron ion transport"/>
    <property type="evidence" value="ECO:0007669"/>
    <property type="project" value="UniProtKB-KW"/>
</dbReference>
<dbReference type="Gene3D" id="3.40.50.300">
    <property type="entry name" value="P-loop containing nucleotide triphosphate hydrolases"/>
    <property type="match status" value="2"/>
</dbReference>
<dbReference type="GO" id="GO:0005524">
    <property type="term" value="F:ATP binding"/>
    <property type="evidence" value="ECO:0007669"/>
    <property type="project" value="InterPro"/>
</dbReference>
<dbReference type="AlphaFoldDB" id="A0A7X1E773"/>
<evidence type="ECO:0000313" key="9">
    <source>
        <dbReference type="EMBL" id="MBC2605435.1"/>
    </source>
</evidence>
<dbReference type="PANTHER" id="PTHR42771">
    <property type="entry name" value="IRON(3+)-HYDROXAMATE IMPORT ATP-BINDING PROTEIN FHUC"/>
    <property type="match status" value="1"/>
</dbReference>
<comment type="subcellular location">
    <subcellularLocation>
        <location evidence="1">Cell membrane</location>
        <topology evidence="1">Peripheral membrane protein</topology>
    </subcellularLocation>
</comment>
<keyword evidence="7" id="KW-0472">Membrane</keyword>
<evidence type="ECO:0000256" key="5">
    <source>
        <dbReference type="ARBA" id="ARBA00023004"/>
    </source>
</evidence>
<proteinExistence type="predicted"/>
<feature type="domain" description="AAA+ ATPase" evidence="8">
    <location>
        <begin position="34"/>
        <end position="243"/>
    </location>
</feature>
<dbReference type="InterPro" id="IPR003959">
    <property type="entry name" value="ATPase_AAA_core"/>
</dbReference>
<keyword evidence="5" id="KW-0408">Iron</keyword>
<name>A0A7X1E773_9BACT</name>
<keyword evidence="3" id="KW-1003">Cell membrane</keyword>
<protein>
    <submittedName>
        <fullName evidence="9">AAA family ATPase</fullName>
    </submittedName>
</protein>
<dbReference type="Proteomes" id="UP000526501">
    <property type="component" value="Unassembled WGS sequence"/>
</dbReference>
<keyword evidence="10" id="KW-1185">Reference proteome</keyword>
<keyword evidence="6" id="KW-0406">Ion transport</keyword>
<dbReference type="GO" id="GO:0005886">
    <property type="term" value="C:plasma membrane"/>
    <property type="evidence" value="ECO:0007669"/>
    <property type="project" value="UniProtKB-SubCell"/>
</dbReference>
<evidence type="ECO:0000256" key="4">
    <source>
        <dbReference type="ARBA" id="ARBA00022496"/>
    </source>
</evidence>
<dbReference type="EMBL" id="JACHVC010000006">
    <property type="protein sequence ID" value="MBC2605435.1"/>
    <property type="molecule type" value="Genomic_DNA"/>
</dbReference>
<dbReference type="InterPro" id="IPR003593">
    <property type="entry name" value="AAA+_ATPase"/>
</dbReference>
<dbReference type="InterPro" id="IPR027417">
    <property type="entry name" value="P-loop_NTPase"/>
</dbReference>
<organism evidence="9 10">
    <name type="scientific">Pelagicoccus albus</name>
    <dbReference type="NCBI Taxonomy" id="415222"/>
    <lineage>
        <taxon>Bacteria</taxon>
        <taxon>Pseudomonadati</taxon>
        <taxon>Verrucomicrobiota</taxon>
        <taxon>Opitutia</taxon>
        <taxon>Puniceicoccales</taxon>
        <taxon>Pelagicoccaceae</taxon>
        <taxon>Pelagicoccus</taxon>
    </lineage>
</organism>
<comment type="caution">
    <text evidence="9">The sequence shown here is derived from an EMBL/GenBank/DDBJ whole genome shotgun (WGS) entry which is preliminary data.</text>
</comment>
<dbReference type="InterPro" id="IPR051535">
    <property type="entry name" value="Siderophore_ABC-ATPase"/>
</dbReference>
<dbReference type="SUPFAM" id="SSF52540">
    <property type="entry name" value="P-loop containing nucleoside triphosphate hydrolases"/>
    <property type="match status" value="1"/>
</dbReference>
<dbReference type="SMART" id="SM00382">
    <property type="entry name" value="AAA"/>
    <property type="match status" value="1"/>
</dbReference>